<reference evidence="5" key="1">
    <citation type="submission" date="2013-04" db="EMBL/GenBank/DDBJ databases">
        <authorList>
            <person name="Qu J."/>
            <person name="Murali S.C."/>
            <person name="Bandaranaike D."/>
            <person name="Bellair M."/>
            <person name="Blankenburg K."/>
            <person name="Chao H."/>
            <person name="Dinh H."/>
            <person name="Doddapaneni H."/>
            <person name="Downs B."/>
            <person name="Dugan-Rocha S."/>
            <person name="Elkadiri S."/>
            <person name="Gnanaolivu R.D."/>
            <person name="Hernandez B."/>
            <person name="Javaid M."/>
            <person name="Jayaseelan J.C."/>
            <person name="Lee S."/>
            <person name="Li M."/>
            <person name="Ming W."/>
            <person name="Munidasa M."/>
            <person name="Muniz J."/>
            <person name="Nguyen L."/>
            <person name="Ongeri F."/>
            <person name="Osuji N."/>
            <person name="Pu L.-L."/>
            <person name="Puazo M."/>
            <person name="Qu C."/>
            <person name="Quiroz J."/>
            <person name="Raj R."/>
            <person name="Weissenberger G."/>
            <person name="Xin Y."/>
            <person name="Zou X."/>
            <person name="Han Y."/>
            <person name="Richards S."/>
            <person name="Worley K."/>
            <person name="Muzny D."/>
            <person name="Gibbs R."/>
        </authorList>
    </citation>
    <scope>NUCLEOTIDE SEQUENCE</scope>
    <source>
        <strain evidence="5">Sampled in the wild</strain>
    </source>
</reference>
<dbReference type="InterPro" id="IPR002018">
    <property type="entry name" value="CarbesteraseB"/>
</dbReference>
<feature type="compositionally biased region" description="Basic and acidic residues" evidence="2">
    <location>
        <begin position="133"/>
        <end position="146"/>
    </location>
</feature>
<dbReference type="InterPro" id="IPR050309">
    <property type="entry name" value="Type-B_Carboxylest/Lipase"/>
</dbReference>
<feature type="transmembrane region" description="Helical" evidence="3">
    <location>
        <begin position="227"/>
        <end position="246"/>
    </location>
</feature>
<gene>
    <name evidence="5" type="ORF">J437_LFUL012981</name>
</gene>
<evidence type="ECO:0000259" key="4">
    <source>
        <dbReference type="Pfam" id="PF00135"/>
    </source>
</evidence>
<evidence type="ECO:0000256" key="3">
    <source>
        <dbReference type="SAM" id="Phobius"/>
    </source>
</evidence>
<dbReference type="SUPFAM" id="SSF53474">
    <property type="entry name" value="alpha/beta-Hydrolases"/>
    <property type="match status" value="1"/>
</dbReference>
<organism evidence="5 6">
    <name type="scientific">Ladona fulva</name>
    <name type="common">Scarce chaser dragonfly</name>
    <name type="synonym">Libellula fulva</name>
    <dbReference type="NCBI Taxonomy" id="123851"/>
    <lineage>
        <taxon>Eukaryota</taxon>
        <taxon>Metazoa</taxon>
        <taxon>Ecdysozoa</taxon>
        <taxon>Arthropoda</taxon>
        <taxon>Hexapoda</taxon>
        <taxon>Insecta</taxon>
        <taxon>Pterygota</taxon>
        <taxon>Palaeoptera</taxon>
        <taxon>Odonata</taxon>
        <taxon>Epiprocta</taxon>
        <taxon>Anisoptera</taxon>
        <taxon>Libelluloidea</taxon>
        <taxon>Libellulidae</taxon>
        <taxon>Ladona</taxon>
    </lineage>
</organism>
<feature type="compositionally biased region" description="Acidic residues" evidence="2">
    <location>
        <begin position="99"/>
        <end position="113"/>
    </location>
</feature>
<keyword evidence="3" id="KW-1133">Transmembrane helix</keyword>
<feature type="compositionally biased region" description="Basic and acidic residues" evidence="2">
    <location>
        <begin position="13"/>
        <end position="28"/>
    </location>
</feature>
<feature type="compositionally biased region" description="Basic and acidic residues" evidence="2">
    <location>
        <begin position="114"/>
        <end position="126"/>
    </location>
</feature>
<accession>A0A8K0P1T1</accession>
<evidence type="ECO:0000313" key="5">
    <source>
        <dbReference type="EMBL" id="KAG8232625.1"/>
    </source>
</evidence>
<evidence type="ECO:0000313" key="6">
    <source>
        <dbReference type="Proteomes" id="UP000792457"/>
    </source>
</evidence>
<protein>
    <recommendedName>
        <fullName evidence="4">Carboxylesterase type B domain-containing protein</fullName>
    </recommendedName>
</protein>
<comment type="caution">
    <text evidence="5">The sequence shown here is derived from an EMBL/GenBank/DDBJ whole genome shotgun (WGS) entry which is preliminary data.</text>
</comment>
<dbReference type="OrthoDB" id="408631at2759"/>
<name>A0A8K0P1T1_LADFU</name>
<feature type="region of interest" description="Disordered" evidence="2">
    <location>
        <begin position="642"/>
        <end position="661"/>
    </location>
</feature>
<dbReference type="InterPro" id="IPR029058">
    <property type="entry name" value="AB_hydrolase_fold"/>
</dbReference>
<dbReference type="PANTHER" id="PTHR11559">
    <property type="entry name" value="CARBOXYLESTERASE"/>
    <property type="match status" value="1"/>
</dbReference>
<feature type="domain" description="Carboxylesterase type B" evidence="4">
    <location>
        <begin position="271"/>
        <end position="814"/>
    </location>
</feature>
<dbReference type="AlphaFoldDB" id="A0A8K0P1T1"/>
<feature type="compositionally biased region" description="Low complexity" evidence="2">
    <location>
        <begin position="643"/>
        <end position="656"/>
    </location>
</feature>
<dbReference type="PROSITE" id="PS00941">
    <property type="entry name" value="CARBOXYLESTERASE_B_2"/>
    <property type="match status" value="1"/>
</dbReference>
<feature type="region of interest" description="Disordered" evidence="2">
    <location>
        <begin position="1"/>
        <end position="146"/>
    </location>
</feature>
<feature type="compositionally biased region" description="Basic and acidic residues" evidence="2">
    <location>
        <begin position="611"/>
        <end position="621"/>
    </location>
</feature>
<reference evidence="5" key="2">
    <citation type="submission" date="2017-10" db="EMBL/GenBank/DDBJ databases">
        <title>Ladona fulva Genome sequencing and assembly.</title>
        <authorList>
            <person name="Murali S."/>
            <person name="Richards S."/>
            <person name="Bandaranaike D."/>
            <person name="Bellair M."/>
            <person name="Blankenburg K."/>
            <person name="Chao H."/>
            <person name="Dinh H."/>
            <person name="Doddapaneni H."/>
            <person name="Dugan-Rocha S."/>
            <person name="Elkadiri S."/>
            <person name="Gnanaolivu R."/>
            <person name="Hernandez B."/>
            <person name="Skinner E."/>
            <person name="Javaid M."/>
            <person name="Lee S."/>
            <person name="Li M."/>
            <person name="Ming W."/>
            <person name="Munidasa M."/>
            <person name="Muniz J."/>
            <person name="Nguyen L."/>
            <person name="Hughes D."/>
            <person name="Osuji N."/>
            <person name="Pu L.-L."/>
            <person name="Puazo M."/>
            <person name="Qu C."/>
            <person name="Quiroz J."/>
            <person name="Raj R."/>
            <person name="Weissenberger G."/>
            <person name="Xin Y."/>
            <person name="Zou X."/>
            <person name="Han Y."/>
            <person name="Worley K."/>
            <person name="Muzny D."/>
            <person name="Gibbs R."/>
        </authorList>
    </citation>
    <scope>NUCLEOTIDE SEQUENCE</scope>
    <source>
        <strain evidence="5">Sampled in the wild</strain>
    </source>
</reference>
<dbReference type="InterPro" id="IPR019819">
    <property type="entry name" value="Carboxylesterase_B_CS"/>
</dbReference>
<keyword evidence="3" id="KW-0812">Transmembrane</keyword>
<dbReference type="EMBL" id="KZ308635">
    <property type="protein sequence ID" value="KAG8232625.1"/>
    <property type="molecule type" value="Genomic_DNA"/>
</dbReference>
<keyword evidence="1" id="KW-0325">Glycoprotein</keyword>
<proteinExistence type="predicted"/>
<feature type="region of interest" description="Disordered" evidence="2">
    <location>
        <begin position="611"/>
        <end position="630"/>
    </location>
</feature>
<feature type="compositionally biased region" description="Low complexity" evidence="2">
    <location>
        <begin position="30"/>
        <end position="46"/>
    </location>
</feature>
<dbReference type="Proteomes" id="UP000792457">
    <property type="component" value="Unassembled WGS sequence"/>
</dbReference>
<keyword evidence="6" id="KW-1185">Reference proteome</keyword>
<dbReference type="Pfam" id="PF00135">
    <property type="entry name" value="COesterase"/>
    <property type="match status" value="1"/>
</dbReference>
<evidence type="ECO:0000256" key="1">
    <source>
        <dbReference type="ARBA" id="ARBA00023180"/>
    </source>
</evidence>
<evidence type="ECO:0000256" key="2">
    <source>
        <dbReference type="SAM" id="MobiDB-lite"/>
    </source>
</evidence>
<feature type="compositionally biased region" description="Basic and acidic residues" evidence="2">
    <location>
        <begin position="76"/>
        <end position="94"/>
    </location>
</feature>
<dbReference type="Gene3D" id="3.40.50.1820">
    <property type="entry name" value="alpha/beta hydrolase"/>
    <property type="match status" value="1"/>
</dbReference>
<keyword evidence="3" id="KW-0472">Membrane</keyword>
<sequence length="827" mass="89444">MDFLVESLKINKTRKDGDADTEEGKDLLEASSNPSSQAGASGGQKSRLAVFEKIKLPKTFLKKSKDKPQDGGGNKGAEENTGDKPTKADEEKEAIALNVEDEKDAAGEPDDGMETVKLESDVDKPQDGGGNKGAEENTGDKPTKADEEKEAIALNVEDEKDAAGEPDDGMETVKLESDVHIQSSETEKVIIGRKFKKSGQTGNLEVAKEIEWLNFIWIRMRFTPCGILLFLLLIIVIIAIAASAGGDSKQDMLESSADFLHVEGQAVTAITSCGPVQGWVEDNAFAFRGIPYALPPVGKLRWKLPVPLQRLEHCWNGTFVTANVTNPPNACWQTFRNGSLDGSEDCLTVDVFAPRLKRNSPRLPVVVLVAAETLGGGGGKGAISPQLLTPKLAKAANVILIRVRFRLGVLGFLAAKALTHSVYPRRSGNYGLADVRAALEWININAAGFGGDASSITVLGHRAGATLVLALAASRKAPQLFSRVWISGPAAGFPNFTEKSLLEAEREGDDWVRTLACGEVAGERDAEIVSACLARMDVEDLLDAVPRDWNWRAMDLPRREEKESLMHRWLIADGTILKEHPKDGWTRHGLHVPIVFGTTSHGEATAELRRRKDWSEPKTVAEHVQNSTIGEKGLTEEALQLYSSPSFPPSSGSSSESPPPLARLTAMITDIRTICPLIDLARSAAKHAKNVPVYFYTAASLPEEAGSIGAVPESQDEPDVASAVVGPGADMAAILSHPLREAEGGQSSAMARMFYTYVRHGPTSNTTAKINSGEEDEMEKVDAWPEAKLPTRLMLLGPDGKVESIADYPRCEFWTKSEFVPAYARLD</sequence>